<feature type="transmembrane region" description="Helical" evidence="1">
    <location>
        <begin position="912"/>
        <end position="936"/>
    </location>
</feature>
<name>A0A3A4ZC55_UNCKA</name>
<sequence length="1228" mass="137297">MADNPFYPGYKPEPWEQKPSEFYPGYFPGAPQPRKGYIPPNIGPLPYNFDSVLKEIDMIQGNVDLMTSDLPKWVYERAVDDFKRSLQVTMKTADIKPEELDDFDAESIPGAFNIGVSLNPMDWWKDPAGQAQKTVKNWAKEAFSWKDIDTRFRRDLWSQILDEKPNYTFIGSKEAADALMERVGRRPAGAGTPSISAPGENPLALRGLGVMAYDPDTSGRSQRQYFDFAIERDTAGHVKRENRIFVDPSGAAVVRRVPKKSATDVDVYRQSGRYDAYGKLASSVIEFETKSGYAASRQNAYTDVLRDTVHAIDADLGQAKYRNVINADVDRKRAYDIFRSQADTLADMEVLQKRFGKAVSDIKEGTLLNSDRTDWDRWDSINEQLDKSLANIETSYGVGGKIDLVDRKEAEKMRHFIDPYKQHLEQMRDQELLQIARERKRLLTEKERSLPAQLRAGTITQDQFDTQIKSVNDRLNDIHRTASQGKRTHARNLTSLGRGPFNGRGYLYNNSYIEVYERRLLEEVVTVDFLRPRARGKNKRIGDVIAEVPGTHASRAIGVLNRIEYENQVMAIDEVFDALTEGKFLERYVWNKVKTYIEPLTPAYWTNKALDGVHYFGLKLGKDVDFEKTWLGNIAGTGRAAGSYAALSKNQLQLSRDIIATQSELKKAGLSAANRAKLNSDLATLQTNLTSVRGRIDALSEKGPGKFWGNWFNMEFDGGHPNRRGQVDAFVSNVRISGRFYGGAHFASIGGLAQLRGMVHSGEWTPEALAYFIKNVDHTGLANPAFLQRLMALNGNRAIVLPPGINAEEFANQVINLRQWVLKNRKNFSSNVNMDSDAFWLGFVDMVAHKMKDPDFKLIGITKRYAGLFEKLWNKLNEFQTMLFTKFGKVLAPLSYIKTFIAEKIADMIPKLLSLIAGGASGGTLAIVTETLGRVLRPIIRFVVRKTLDFAQNFVGGLIRGDFFKAFAELEKQVQAFMRAMLMVSAVPMLIILVLTTAFFGSSSTTISPVDPTRSPGTIDAFETWTAGGGGSMIEILNPTSRPSTTSCFEFVDAPGSTIGQHPIGTWPTYEVDALNAAIVELQAVSGGYLDRLCAAGTIELYWAPWDPGWCGHVFGSIIVFTDTCSYSRAYYNAYLFAHETGHVYNNRVGWDSVPGLIQFAEVDDRDGGTLPTYPGDCSTSNTSGEDFAETIGNWVRINTFDCAGIDATLWGQFPAHFEFADEVLTRP</sequence>
<dbReference type="AlphaFoldDB" id="A0A3A4ZC55"/>
<dbReference type="Proteomes" id="UP000265540">
    <property type="component" value="Unassembled WGS sequence"/>
</dbReference>
<reference evidence="2 3" key="1">
    <citation type="journal article" date="2017" name="ISME J.">
        <title>Energy and carbon metabolisms in a deep terrestrial subsurface fluid microbial community.</title>
        <authorList>
            <person name="Momper L."/>
            <person name="Jungbluth S.P."/>
            <person name="Lee M.D."/>
            <person name="Amend J.P."/>
        </authorList>
    </citation>
    <scope>NUCLEOTIDE SEQUENCE [LARGE SCALE GENOMIC DNA]</scope>
    <source>
        <strain evidence="2">SURF_46</strain>
    </source>
</reference>
<protein>
    <submittedName>
        <fullName evidence="2">Uncharacterized protein</fullName>
    </submittedName>
</protein>
<organism evidence="2 3">
    <name type="scientific">candidate division WWE3 bacterium</name>
    <dbReference type="NCBI Taxonomy" id="2053526"/>
    <lineage>
        <taxon>Bacteria</taxon>
        <taxon>Katanobacteria</taxon>
    </lineage>
</organism>
<evidence type="ECO:0000313" key="2">
    <source>
        <dbReference type="EMBL" id="RJR26843.1"/>
    </source>
</evidence>
<feature type="transmembrane region" description="Helical" evidence="1">
    <location>
        <begin position="980"/>
        <end position="1000"/>
    </location>
</feature>
<keyword evidence="1" id="KW-1133">Transmembrane helix</keyword>
<evidence type="ECO:0000313" key="3">
    <source>
        <dbReference type="Proteomes" id="UP000265540"/>
    </source>
</evidence>
<evidence type="ECO:0000256" key="1">
    <source>
        <dbReference type="SAM" id="Phobius"/>
    </source>
</evidence>
<accession>A0A3A4ZC55</accession>
<proteinExistence type="predicted"/>
<keyword evidence="1" id="KW-0472">Membrane</keyword>
<comment type="caution">
    <text evidence="2">The sequence shown here is derived from an EMBL/GenBank/DDBJ whole genome shotgun (WGS) entry which is preliminary data.</text>
</comment>
<dbReference type="EMBL" id="QZJF01000017">
    <property type="protein sequence ID" value="RJR26843.1"/>
    <property type="molecule type" value="Genomic_DNA"/>
</dbReference>
<gene>
    <name evidence="2" type="ORF">C4561_03655</name>
</gene>
<keyword evidence="1" id="KW-0812">Transmembrane</keyword>